<protein>
    <submittedName>
        <fullName evidence="1">Uncharacterized protein</fullName>
    </submittedName>
</protein>
<organism evidence="1 2">
    <name type="scientific">Carnegiea gigantea</name>
    <dbReference type="NCBI Taxonomy" id="171969"/>
    <lineage>
        <taxon>Eukaryota</taxon>
        <taxon>Viridiplantae</taxon>
        <taxon>Streptophyta</taxon>
        <taxon>Embryophyta</taxon>
        <taxon>Tracheophyta</taxon>
        <taxon>Spermatophyta</taxon>
        <taxon>Magnoliopsida</taxon>
        <taxon>eudicotyledons</taxon>
        <taxon>Gunneridae</taxon>
        <taxon>Pentapetalae</taxon>
        <taxon>Caryophyllales</taxon>
        <taxon>Cactineae</taxon>
        <taxon>Cactaceae</taxon>
        <taxon>Cactoideae</taxon>
        <taxon>Echinocereeae</taxon>
        <taxon>Carnegiea</taxon>
    </lineage>
</organism>
<name>A0A9Q1JKC7_9CARY</name>
<dbReference type="EMBL" id="JAKOGI010002756">
    <property type="protein sequence ID" value="KAJ8421370.1"/>
    <property type="molecule type" value="Genomic_DNA"/>
</dbReference>
<keyword evidence="2" id="KW-1185">Reference proteome</keyword>
<proteinExistence type="predicted"/>
<accession>A0A9Q1JKC7</accession>
<evidence type="ECO:0000313" key="2">
    <source>
        <dbReference type="Proteomes" id="UP001153076"/>
    </source>
</evidence>
<dbReference type="AlphaFoldDB" id="A0A9Q1JKC7"/>
<gene>
    <name evidence="1" type="ORF">Cgig2_025253</name>
</gene>
<dbReference type="Proteomes" id="UP001153076">
    <property type="component" value="Unassembled WGS sequence"/>
</dbReference>
<sequence length="165" mass="19197">MTDKDQHVHDVQTMNKAQEGHFRSENGEYEMSDKLKIKLKKVLFRDGQASIDLIITIMRQLVEVIAKLKDLIPGARTTLKKVRKVPAESIGDALTRDKPWRSKSRTPVLLQDSYESEAFLMKIDAIEKNFEDNDAFVDRSLIRITELIFRYEMYKQQPVLTKAKQ</sequence>
<evidence type="ECO:0000313" key="1">
    <source>
        <dbReference type="EMBL" id="KAJ8421370.1"/>
    </source>
</evidence>
<reference evidence="1" key="1">
    <citation type="submission" date="2022-04" db="EMBL/GenBank/DDBJ databases">
        <title>Carnegiea gigantea Genome sequencing and assembly v2.</title>
        <authorList>
            <person name="Copetti D."/>
            <person name="Sanderson M.J."/>
            <person name="Burquez A."/>
            <person name="Wojciechowski M.F."/>
        </authorList>
    </citation>
    <scope>NUCLEOTIDE SEQUENCE</scope>
    <source>
        <strain evidence="1">SGP5-SGP5p</strain>
        <tissue evidence="1">Aerial part</tissue>
    </source>
</reference>
<comment type="caution">
    <text evidence="1">The sequence shown here is derived from an EMBL/GenBank/DDBJ whole genome shotgun (WGS) entry which is preliminary data.</text>
</comment>